<keyword evidence="5" id="KW-0560">Oxidoreductase</keyword>
<dbReference type="SUPFAM" id="SSF55103">
    <property type="entry name" value="FAD-linked oxidases, C-terminal domain"/>
    <property type="match status" value="1"/>
</dbReference>
<evidence type="ECO:0000256" key="3">
    <source>
        <dbReference type="ARBA" id="ARBA00022723"/>
    </source>
</evidence>
<proteinExistence type="predicted"/>
<dbReference type="GO" id="GO:0051536">
    <property type="term" value="F:iron-sulfur cluster binding"/>
    <property type="evidence" value="ECO:0007669"/>
    <property type="project" value="UniProtKB-KW"/>
</dbReference>
<dbReference type="InterPro" id="IPR016167">
    <property type="entry name" value="FAD-bd_PCMH_sub1"/>
</dbReference>
<dbReference type="InterPro" id="IPR004113">
    <property type="entry name" value="FAD-bd_oxidored_4_C"/>
</dbReference>
<dbReference type="GO" id="GO:0071949">
    <property type="term" value="F:FAD binding"/>
    <property type="evidence" value="ECO:0007669"/>
    <property type="project" value="InterPro"/>
</dbReference>
<dbReference type="Pfam" id="PF02913">
    <property type="entry name" value="FAD-oxidase_C"/>
    <property type="match status" value="1"/>
</dbReference>
<evidence type="ECO:0000256" key="7">
    <source>
        <dbReference type="ARBA" id="ARBA00023014"/>
    </source>
</evidence>
<dbReference type="InterPro" id="IPR016171">
    <property type="entry name" value="Vanillyl_alc_oxidase_C-sub2"/>
</dbReference>
<dbReference type="InterPro" id="IPR016169">
    <property type="entry name" value="FAD-bd_PCMH_sub2"/>
</dbReference>
<reference evidence="9 10" key="1">
    <citation type="submission" date="2019-03" db="EMBL/GenBank/DDBJ databases">
        <title>Genomic Encyclopedia of Archaeal and Bacterial Type Strains, Phase II (KMG-II): from individual species to whole genera.</title>
        <authorList>
            <person name="Goeker M."/>
        </authorList>
    </citation>
    <scope>NUCLEOTIDE SEQUENCE [LARGE SCALE GENOMIC DNA]</scope>
    <source>
        <strain evidence="9 10">RL-C</strain>
    </source>
</reference>
<dbReference type="Proteomes" id="UP000294830">
    <property type="component" value="Unassembled WGS sequence"/>
</dbReference>
<dbReference type="SUPFAM" id="SSF46548">
    <property type="entry name" value="alpha-helical ferredoxin"/>
    <property type="match status" value="1"/>
</dbReference>
<evidence type="ECO:0000256" key="6">
    <source>
        <dbReference type="ARBA" id="ARBA00023004"/>
    </source>
</evidence>
<dbReference type="InterPro" id="IPR006094">
    <property type="entry name" value="Oxid_FAD_bind_N"/>
</dbReference>
<dbReference type="Gene3D" id="3.30.43.10">
    <property type="entry name" value="Uridine Diphospho-n-acetylenolpyruvylglucosamine Reductase, domain 2"/>
    <property type="match status" value="1"/>
</dbReference>
<dbReference type="PROSITE" id="PS51387">
    <property type="entry name" value="FAD_PCMH"/>
    <property type="match status" value="1"/>
</dbReference>
<keyword evidence="10" id="KW-1185">Reference proteome</keyword>
<dbReference type="OrthoDB" id="9767256at2"/>
<organism evidence="9 10">
    <name type="scientific">Acetobacteroides hydrogenigenes</name>
    <dbReference type="NCBI Taxonomy" id="979970"/>
    <lineage>
        <taxon>Bacteria</taxon>
        <taxon>Pseudomonadati</taxon>
        <taxon>Bacteroidota</taxon>
        <taxon>Bacteroidia</taxon>
        <taxon>Bacteroidales</taxon>
        <taxon>Rikenellaceae</taxon>
        <taxon>Acetobacteroides</taxon>
    </lineage>
</organism>
<dbReference type="Pfam" id="PF13534">
    <property type="entry name" value="Fer4_17"/>
    <property type="match status" value="1"/>
</dbReference>
<dbReference type="GO" id="GO:0008720">
    <property type="term" value="F:D-lactate dehydrogenase (NAD+) activity"/>
    <property type="evidence" value="ECO:0007669"/>
    <property type="project" value="TreeGrafter"/>
</dbReference>
<dbReference type="Gene3D" id="3.30.465.10">
    <property type="match status" value="1"/>
</dbReference>
<evidence type="ECO:0000259" key="8">
    <source>
        <dbReference type="PROSITE" id="PS51387"/>
    </source>
</evidence>
<dbReference type="AlphaFoldDB" id="A0A4R2E3E2"/>
<evidence type="ECO:0000256" key="5">
    <source>
        <dbReference type="ARBA" id="ARBA00023002"/>
    </source>
</evidence>
<dbReference type="GO" id="GO:0004458">
    <property type="term" value="F:D-lactate dehydrogenase (cytochrome) activity"/>
    <property type="evidence" value="ECO:0007669"/>
    <property type="project" value="TreeGrafter"/>
</dbReference>
<sequence>MENLINQITPFLKGEISISEIDKIIYSTDASAYKEKPLGVVYPKDAEDLCRIIEFAVENNLSLIPRAAGTSLAGQVVGNGIIVDISKYFTSILEINKDEQWVRVQPGVILDELNLAVKEAGLFFGPETSTANRCMMGGMIGNNSCGSHSIVYGSTRDHLLEVKMLLADGTEAHFKPLSKAEFNERLKLKGLEGDIYRKVFEILSDEENRKEVREQYPEPSLKRRNSGYALDLLMDNETFCDSGEKINLCSIIAGSEGTLGLITEAKLNLVPLPPAEKAVICIHLNKLEEAFLANLIALKYGPTAVELMDKNILNLTRDNIEQNRNRFFVEGEPAAILIVELAEAVKDDVVTKYKAIVADLKQQGYGYHYPIIWGNDIARVWSLRKAGLGILSNMKGDAKPVSVIEDTAVTPERLPEYMEDFKKVLDKYGLDCVYHAHIGSGELHLRPILNLKDPKDVKLFREIATDVAHLVKKHRGSLSGEHGDGRLRGEFIPIMFGERCYKMMKEIKKAFDPQNIFNPNKIVNTPSMNTHLRYPIGVKEKVFDTIFDYSDSDGLLRAVERCNGSGDCRKTKLAGGTMCPSYMATKDESKTTRARANMLREILTHSDKPFESRELYEILDLCLSCKGCKSECPSNVDMAKLKAEFLQHYYDVNGIPLRSRMVAYITYIYKFGSIAPLITNFFMGTKVIAKPIQRMLGFSDKRTLPLLYKTTLKRWFRSTNLATSNKKGKIIFFNDEFTNYNDVEVGIKSILLLQHLGYEVVIPNHYESGRTYISKGLIRTAKRIANRNIELLSLLVNESTPLVGIEPSALLSFRDEYPDLSLPENRDKSKKLARNAFLIDEFLMHEMQKGNIVKEHFTDEACEIHFHGHCQQKSIATTVATKFILSFPVNYKVQELKTGCCGMAGSFGYEKEHYNLSMAIGELVLFPAVRNASANVVIAAPGTSCRHHIKDGTGRSAVHPIEVLYEALKK</sequence>
<evidence type="ECO:0000256" key="4">
    <source>
        <dbReference type="ARBA" id="ARBA00022827"/>
    </source>
</evidence>
<comment type="cofactor">
    <cofactor evidence="1">
        <name>FAD</name>
        <dbReference type="ChEBI" id="CHEBI:57692"/>
    </cofactor>
</comment>
<dbReference type="InterPro" id="IPR036318">
    <property type="entry name" value="FAD-bd_PCMH-like_sf"/>
</dbReference>
<dbReference type="PANTHER" id="PTHR11748">
    <property type="entry name" value="D-LACTATE DEHYDROGENASE"/>
    <property type="match status" value="1"/>
</dbReference>
<keyword evidence="4" id="KW-0274">FAD</keyword>
<evidence type="ECO:0000256" key="1">
    <source>
        <dbReference type="ARBA" id="ARBA00001974"/>
    </source>
</evidence>
<dbReference type="GO" id="GO:1903457">
    <property type="term" value="P:lactate catabolic process"/>
    <property type="evidence" value="ECO:0007669"/>
    <property type="project" value="TreeGrafter"/>
</dbReference>
<gene>
    <name evidence="9" type="ORF">CLV25_11946</name>
</gene>
<dbReference type="SUPFAM" id="SSF56176">
    <property type="entry name" value="FAD-binding/transporter-associated domain-like"/>
    <property type="match status" value="1"/>
</dbReference>
<name>A0A4R2E3E2_9BACT</name>
<protein>
    <submittedName>
        <fullName evidence="9">FAD/FMN-containing dehydrogenase</fullName>
    </submittedName>
</protein>
<feature type="domain" description="FAD-binding PCMH-type" evidence="8">
    <location>
        <begin position="33"/>
        <end position="272"/>
    </location>
</feature>
<dbReference type="InterPro" id="IPR017900">
    <property type="entry name" value="4Fe4S_Fe_S_CS"/>
</dbReference>
<dbReference type="PANTHER" id="PTHR11748:SF119">
    <property type="entry name" value="D-2-HYDROXYGLUTARATE DEHYDROGENASE"/>
    <property type="match status" value="1"/>
</dbReference>
<keyword evidence="3" id="KW-0479">Metal-binding</keyword>
<dbReference type="Gene3D" id="1.10.45.10">
    <property type="entry name" value="Vanillyl-alcohol Oxidase, Chain A, domain 4"/>
    <property type="match status" value="1"/>
</dbReference>
<keyword evidence="7" id="KW-0411">Iron-sulfur</keyword>
<keyword evidence="2" id="KW-0285">Flavoprotein</keyword>
<dbReference type="RefSeq" id="WP_131840449.1">
    <property type="nucleotide sequence ID" value="NZ_SLWB01000019.1"/>
</dbReference>
<dbReference type="InterPro" id="IPR016166">
    <property type="entry name" value="FAD-bd_PCMH"/>
</dbReference>
<comment type="caution">
    <text evidence="9">The sequence shown here is derived from an EMBL/GenBank/DDBJ whole genome shotgun (WGS) entry which is preliminary data.</text>
</comment>
<accession>A0A4R2E3E2</accession>
<dbReference type="Pfam" id="PF01565">
    <property type="entry name" value="FAD_binding_4"/>
    <property type="match status" value="1"/>
</dbReference>
<dbReference type="InterPro" id="IPR016164">
    <property type="entry name" value="FAD-linked_Oxase-like_C"/>
</dbReference>
<evidence type="ECO:0000313" key="10">
    <source>
        <dbReference type="Proteomes" id="UP000294830"/>
    </source>
</evidence>
<dbReference type="EMBL" id="SLWB01000019">
    <property type="protein sequence ID" value="TCN62213.1"/>
    <property type="molecule type" value="Genomic_DNA"/>
</dbReference>
<dbReference type="PROSITE" id="PS00198">
    <property type="entry name" value="4FE4S_FER_1"/>
    <property type="match status" value="1"/>
</dbReference>
<keyword evidence="6" id="KW-0408">Iron</keyword>
<evidence type="ECO:0000256" key="2">
    <source>
        <dbReference type="ARBA" id="ARBA00022630"/>
    </source>
</evidence>
<dbReference type="GO" id="GO:0046872">
    <property type="term" value="F:metal ion binding"/>
    <property type="evidence" value="ECO:0007669"/>
    <property type="project" value="UniProtKB-KW"/>
</dbReference>
<evidence type="ECO:0000313" key="9">
    <source>
        <dbReference type="EMBL" id="TCN62213.1"/>
    </source>
</evidence>
<dbReference type="Gene3D" id="3.30.70.2740">
    <property type="match status" value="1"/>
</dbReference>